<evidence type="ECO:0000256" key="1">
    <source>
        <dbReference type="ARBA" id="ARBA00004141"/>
    </source>
</evidence>
<accession>A0A2P5X9T4</accession>
<evidence type="ECO:0000313" key="5">
    <source>
        <dbReference type="Proteomes" id="UP000239757"/>
    </source>
</evidence>
<sequence>MSLSGSLQLSYDLGLCRNQVYKTKFKIVLGRGKLDLLSSDLSSRASFLQQHEQDVWRSSLSNKLYRPMHFVPYRNNGFRCHAFGVPAQILELPGVKAASISLTRSYNTLQASPLALKLIPAATIIIFSLYGVGPLIRRGRSLLLHKSDNSWKKSRTHYVTTSYVQPLLLWAGAILMCRF</sequence>
<keyword evidence="3" id="KW-0472">Membrane</keyword>
<keyword evidence="3" id="KW-0812">Transmembrane</keyword>
<organism evidence="4 5">
    <name type="scientific">Gossypium barbadense</name>
    <name type="common">Sea Island cotton</name>
    <name type="synonym">Hibiscus barbadensis</name>
    <dbReference type="NCBI Taxonomy" id="3634"/>
    <lineage>
        <taxon>Eukaryota</taxon>
        <taxon>Viridiplantae</taxon>
        <taxon>Streptophyta</taxon>
        <taxon>Embryophyta</taxon>
        <taxon>Tracheophyta</taxon>
        <taxon>Spermatophyta</taxon>
        <taxon>Magnoliopsida</taxon>
        <taxon>eudicotyledons</taxon>
        <taxon>Gunneridae</taxon>
        <taxon>Pentapetalae</taxon>
        <taxon>rosids</taxon>
        <taxon>malvids</taxon>
        <taxon>Malvales</taxon>
        <taxon>Malvaceae</taxon>
        <taxon>Malvoideae</taxon>
        <taxon>Gossypium</taxon>
    </lineage>
</organism>
<evidence type="ECO:0000256" key="3">
    <source>
        <dbReference type="SAM" id="Phobius"/>
    </source>
</evidence>
<comment type="similarity">
    <text evidence="2">Belongs to the MscS (TC 1.A.23) family.</text>
</comment>
<gene>
    <name evidence="4" type="ORF">GOBAR_AA20571</name>
</gene>
<dbReference type="GO" id="GO:0016020">
    <property type="term" value="C:membrane"/>
    <property type="evidence" value="ECO:0007669"/>
    <property type="project" value="UniProtKB-SubCell"/>
</dbReference>
<dbReference type="EMBL" id="KZ665364">
    <property type="protein sequence ID" value="PPS00098.1"/>
    <property type="molecule type" value="Genomic_DNA"/>
</dbReference>
<evidence type="ECO:0000313" key="4">
    <source>
        <dbReference type="EMBL" id="PPS00098.1"/>
    </source>
</evidence>
<comment type="subcellular location">
    <subcellularLocation>
        <location evidence="1">Membrane</location>
        <topology evidence="1">Multi-pass membrane protein</topology>
    </subcellularLocation>
</comment>
<dbReference type="AlphaFoldDB" id="A0A2P5X9T4"/>
<name>A0A2P5X9T4_GOSBA</name>
<feature type="transmembrane region" description="Helical" evidence="3">
    <location>
        <begin position="156"/>
        <end position="177"/>
    </location>
</feature>
<keyword evidence="3" id="KW-1133">Transmembrane helix</keyword>
<protein>
    <submittedName>
        <fullName evidence="4">Uncharacterized protein</fullName>
    </submittedName>
</protein>
<dbReference type="OrthoDB" id="1737516at2759"/>
<reference evidence="4 5" key="1">
    <citation type="submission" date="2015-01" db="EMBL/GenBank/DDBJ databases">
        <title>Genome of allotetraploid Gossypium barbadense reveals genomic plasticity and fiber elongation in cotton evolution.</title>
        <authorList>
            <person name="Chen X."/>
            <person name="Liu X."/>
            <person name="Zhao B."/>
            <person name="Zheng H."/>
            <person name="Hu Y."/>
            <person name="Lu G."/>
            <person name="Yang C."/>
            <person name="Chen J."/>
            <person name="Shan C."/>
            <person name="Zhang L."/>
            <person name="Zhou Y."/>
            <person name="Wang L."/>
            <person name="Guo W."/>
            <person name="Bai Y."/>
            <person name="Ruan J."/>
            <person name="Shangguan X."/>
            <person name="Mao Y."/>
            <person name="Jiang J."/>
            <person name="Zhu Y."/>
            <person name="Lei J."/>
            <person name="Kang H."/>
            <person name="Chen S."/>
            <person name="He X."/>
            <person name="Wang R."/>
            <person name="Wang Y."/>
            <person name="Chen J."/>
            <person name="Wang L."/>
            <person name="Yu S."/>
            <person name="Wang B."/>
            <person name="Wei J."/>
            <person name="Song S."/>
            <person name="Lu X."/>
            <person name="Gao Z."/>
            <person name="Gu W."/>
            <person name="Deng X."/>
            <person name="Ma D."/>
            <person name="Wang S."/>
            <person name="Liang W."/>
            <person name="Fang L."/>
            <person name="Cai C."/>
            <person name="Zhu X."/>
            <person name="Zhou B."/>
            <person name="Zhang Y."/>
            <person name="Chen Z."/>
            <person name="Xu S."/>
            <person name="Zhu R."/>
            <person name="Wang S."/>
            <person name="Zhang T."/>
            <person name="Zhao G."/>
        </authorList>
    </citation>
    <scope>NUCLEOTIDE SEQUENCE [LARGE SCALE GENOMIC DNA]</scope>
    <source>
        <strain evidence="5">cv. Xinhai21</strain>
        <tissue evidence="4">Leaf</tissue>
    </source>
</reference>
<dbReference type="InterPro" id="IPR045042">
    <property type="entry name" value="YnaI-like"/>
</dbReference>
<evidence type="ECO:0000256" key="2">
    <source>
        <dbReference type="ARBA" id="ARBA00008017"/>
    </source>
</evidence>
<proteinExistence type="inferred from homology"/>
<dbReference type="PANTHER" id="PTHR43634:SF16">
    <property type="entry name" value="MECHANOSENSITIVE ION CHANNEL PROTEIN 2, CHLOROPLASTIC"/>
    <property type="match status" value="1"/>
</dbReference>
<feature type="transmembrane region" description="Helical" evidence="3">
    <location>
        <begin position="114"/>
        <end position="136"/>
    </location>
</feature>
<dbReference type="Proteomes" id="UP000239757">
    <property type="component" value="Unassembled WGS sequence"/>
</dbReference>
<dbReference type="PANTHER" id="PTHR43634">
    <property type="entry name" value="OW CONDUCTANCE MECHANOSENSITIVE CHANNEL"/>
    <property type="match status" value="1"/>
</dbReference>